<evidence type="ECO:0000313" key="3">
    <source>
        <dbReference type="Proteomes" id="UP001253193"/>
    </source>
</evidence>
<dbReference type="SUPFAM" id="SSF53335">
    <property type="entry name" value="S-adenosyl-L-methionine-dependent methyltransferases"/>
    <property type="match status" value="1"/>
</dbReference>
<sequence length="585" mass="66612">MTPAPMKIRGKASVEYIRGTEEDKQFYPSTPEIISAVKSDIIAIAGKIEGFSFLDIGAGDGRVLEGIAEDEINNGSTDLCKMLSSTNRPMHRVSTRLMGIEQSPSLTSLWHHSIKPVGTDLFSLSLMDISADYSYTNPPFNHLKHWLVKVIEESRSKSLYFVSPPRWKKVNEVKLALEDRNAKTTLIGTYSFADSDRGVREDRAVVDLVRVDFIYDENNQQVYVNPMSLWLKKTFGDKVSKEDKASNKSIKERLEESRISSCNSLVSGSDYVESMVALYEKEVKDIHDAMVAFSKLDTSLICSLGFTLESAFEKMQSEINSKRASFWKELLGNLKDISEFVGSEALYGFRRMISEQSNAEFNTQNIREVILWILKNAHEYNESLFTSTIDNFLRSANIEAYKSNKRRLTEGDWEYAINKPNDVTHFKFNTTKRLIVAKWHWKNTDNSGLISSKTLVEQAKNIINDLLVLANNFGFPTTSDDFERRRSVWESGEQKDFFYTDKVTGEKKPLMKIKAFKSGTLHFNFDRDFISFINIEFGKRNGWISSSKEAAEEMGIPQEIANKYFNNKSVLDAKNPESQMALIAA</sequence>
<gene>
    <name evidence="2" type="ORF">QX249_11060</name>
</gene>
<reference evidence="2" key="1">
    <citation type="submission" date="2023-06" db="EMBL/GenBank/DDBJ databases">
        <title>Genomic Diversity of Vibrio spp. and Metagenomic Analysis of Pathogens in Florida Gulf Coastal Waters Following Hurricane Ian.</title>
        <authorList>
            <person name="Brumfield K.D."/>
        </authorList>
    </citation>
    <scope>NUCLEOTIDE SEQUENCE</scope>
    <source>
        <strain evidence="2">WBS2B-138</strain>
    </source>
</reference>
<dbReference type="Proteomes" id="UP001253193">
    <property type="component" value="Unassembled WGS sequence"/>
</dbReference>
<evidence type="ECO:0000313" key="2">
    <source>
        <dbReference type="EMBL" id="MDS1821202.1"/>
    </source>
</evidence>
<accession>A0AAW8PY68</accession>
<dbReference type="InterPro" id="IPR031339">
    <property type="entry name" value="DUF4942"/>
</dbReference>
<protein>
    <submittedName>
        <fullName evidence="2">DUF4942 domain-containing protein</fullName>
    </submittedName>
</protein>
<organism evidence="2 3">
    <name type="scientific">Vibrio parahaemolyticus</name>
    <dbReference type="NCBI Taxonomy" id="670"/>
    <lineage>
        <taxon>Bacteria</taxon>
        <taxon>Pseudomonadati</taxon>
        <taxon>Pseudomonadota</taxon>
        <taxon>Gammaproteobacteria</taxon>
        <taxon>Vibrionales</taxon>
        <taxon>Vibrionaceae</taxon>
        <taxon>Vibrio</taxon>
    </lineage>
</organism>
<dbReference type="AlphaFoldDB" id="A0AAW8PY68"/>
<evidence type="ECO:0000259" key="1">
    <source>
        <dbReference type="Pfam" id="PF13708"/>
    </source>
</evidence>
<feature type="domain" description="DUF4942" evidence="1">
    <location>
        <begin position="323"/>
        <end position="540"/>
    </location>
</feature>
<dbReference type="Pfam" id="PF13708">
    <property type="entry name" value="DUF4942"/>
    <property type="match status" value="1"/>
</dbReference>
<dbReference type="InterPro" id="IPR029063">
    <property type="entry name" value="SAM-dependent_MTases_sf"/>
</dbReference>
<dbReference type="EMBL" id="JAUHGG010000003">
    <property type="protein sequence ID" value="MDS1821202.1"/>
    <property type="molecule type" value="Genomic_DNA"/>
</dbReference>
<name>A0AAW8PY68_VIBPH</name>
<proteinExistence type="predicted"/>
<comment type="caution">
    <text evidence="2">The sequence shown here is derived from an EMBL/GenBank/DDBJ whole genome shotgun (WGS) entry which is preliminary data.</text>
</comment>
<dbReference type="RefSeq" id="WP_311020073.1">
    <property type="nucleotide sequence ID" value="NZ_JAUHGG010000003.1"/>
</dbReference>